<evidence type="ECO:0000256" key="1">
    <source>
        <dbReference type="SAM" id="MobiDB-lite"/>
    </source>
</evidence>
<accession>A0A0F8BG55</accession>
<protein>
    <submittedName>
        <fullName evidence="2">Uncharacterized protein</fullName>
    </submittedName>
</protein>
<feature type="region of interest" description="Disordered" evidence="1">
    <location>
        <begin position="1"/>
        <end position="25"/>
    </location>
</feature>
<sequence length="67" mass="7302">PPERPKRREERRANRRRYAPAARGTFGPSLESLAAVAASDEAGALEVVTEGESISYKQPTATPLDHL</sequence>
<proteinExistence type="predicted"/>
<dbReference type="AlphaFoldDB" id="A0A0F8BG55"/>
<feature type="non-terminal residue" evidence="2">
    <location>
        <position position="1"/>
    </location>
</feature>
<keyword evidence="3" id="KW-1185">Reference proteome</keyword>
<name>A0A0F8BG55_9EURY</name>
<evidence type="ECO:0000313" key="2">
    <source>
        <dbReference type="EMBL" id="KKF39073.1"/>
    </source>
</evidence>
<comment type="caution">
    <text evidence="2">The sequence shown here is derived from an EMBL/GenBank/DDBJ whole genome shotgun (WGS) entry which is preliminary data.</text>
</comment>
<evidence type="ECO:0000313" key="3">
    <source>
        <dbReference type="Proteomes" id="UP000053331"/>
    </source>
</evidence>
<organism evidence="2 3">
    <name type="scientific">Halorubrum saccharovorum</name>
    <dbReference type="NCBI Taxonomy" id="2248"/>
    <lineage>
        <taxon>Archaea</taxon>
        <taxon>Methanobacteriati</taxon>
        <taxon>Methanobacteriota</taxon>
        <taxon>Stenosarchaea group</taxon>
        <taxon>Halobacteria</taxon>
        <taxon>Halobacteriales</taxon>
        <taxon>Haloferacaceae</taxon>
        <taxon>Halorubrum</taxon>
    </lineage>
</organism>
<dbReference type="EMBL" id="JNFH02000125">
    <property type="protein sequence ID" value="KKF39073.1"/>
    <property type="molecule type" value="Genomic_DNA"/>
</dbReference>
<feature type="compositionally biased region" description="Basic and acidic residues" evidence="1">
    <location>
        <begin position="1"/>
        <end position="12"/>
    </location>
</feature>
<dbReference type="Proteomes" id="UP000053331">
    <property type="component" value="Unassembled WGS sequence"/>
</dbReference>
<dbReference type="RefSeq" id="WP_235271568.1">
    <property type="nucleotide sequence ID" value="NZ_JNFH02000125.1"/>
</dbReference>
<reference evidence="2 3" key="1">
    <citation type="journal article" date="2015" name="Genome Announc.">
        <title>Draft genome sequence of a Halorubrum H3 strain isolated from the burlinskoye salt lake (Altai Krai, Russia).</title>
        <authorList>
            <person name="Rozanov A.S."/>
            <person name="Bryanskaya A.V."/>
            <person name="Malup T.K."/>
            <person name="Kotenko A.V."/>
            <person name="Peltek S.E."/>
        </authorList>
    </citation>
    <scope>NUCLEOTIDE SEQUENCE [LARGE SCALE GENOMIC DNA]</scope>
    <source>
        <strain evidence="2 3">H3</strain>
    </source>
</reference>
<gene>
    <name evidence="2" type="ORF">FK85_31410</name>
</gene>